<dbReference type="AlphaFoldDB" id="K4LR28"/>
<dbReference type="GO" id="GO:0003677">
    <property type="term" value="F:DNA binding"/>
    <property type="evidence" value="ECO:0007669"/>
    <property type="project" value="UniProtKB-UniRule"/>
</dbReference>
<organism evidence="3 4">
    <name type="scientific">Thermacetogenium phaeum (strain ATCC BAA-254 / DSM 26808 / PB)</name>
    <dbReference type="NCBI Taxonomy" id="1089553"/>
    <lineage>
        <taxon>Bacteria</taxon>
        <taxon>Bacillati</taxon>
        <taxon>Bacillota</taxon>
        <taxon>Clostridia</taxon>
        <taxon>Thermoanaerobacterales</taxon>
        <taxon>Thermoanaerobacteraceae</taxon>
        <taxon>Thermacetogenium</taxon>
    </lineage>
</organism>
<dbReference type="eggNOG" id="COG2002">
    <property type="taxonomic scope" value="Bacteria"/>
</dbReference>
<dbReference type="RefSeq" id="WP_015049473.1">
    <property type="nucleotide sequence ID" value="NC_018870.1"/>
</dbReference>
<dbReference type="InterPro" id="IPR007159">
    <property type="entry name" value="SpoVT-AbrB_dom"/>
</dbReference>
<reference evidence="3 4" key="1">
    <citation type="journal article" date="2012" name="BMC Genomics">
        <title>Genome-guided analysis of physiological and morphological traits of the fermentative acetate oxidizer Thermacetogenium phaeum.</title>
        <authorList>
            <person name="Oehler D."/>
            <person name="Poehlein A."/>
            <person name="Leimbach A."/>
            <person name="Muller N."/>
            <person name="Daniel R."/>
            <person name="Gottschalk G."/>
            <person name="Schink B."/>
        </authorList>
    </citation>
    <scope>NUCLEOTIDE SEQUENCE [LARGE SCALE GENOMIC DNA]</scope>
    <source>
        <strain evidence="4">ATCC BAA-254 / DSM 26808 / PB</strain>
    </source>
</reference>
<dbReference type="NCBIfam" id="TIGR01439">
    <property type="entry name" value="lp_hng_hel_AbrB"/>
    <property type="match status" value="1"/>
</dbReference>
<protein>
    <submittedName>
        <fullName evidence="3">Transcriptional regulator</fullName>
    </submittedName>
</protein>
<proteinExistence type="predicted"/>
<dbReference type="KEGG" id="tpz:Tph_c03070"/>
<keyword evidence="4" id="KW-1185">Reference proteome</keyword>
<dbReference type="EMBL" id="CP003732">
    <property type="protein sequence ID" value="AFV10554.1"/>
    <property type="molecule type" value="Genomic_DNA"/>
</dbReference>
<dbReference type="InterPro" id="IPR037914">
    <property type="entry name" value="SpoVT-AbrB_sf"/>
</dbReference>
<dbReference type="SUPFAM" id="SSF89447">
    <property type="entry name" value="AbrB/MazE/MraZ-like"/>
    <property type="match status" value="1"/>
</dbReference>
<evidence type="ECO:0000313" key="3">
    <source>
        <dbReference type="EMBL" id="AFV10554.1"/>
    </source>
</evidence>
<dbReference type="PROSITE" id="PS51740">
    <property type="entry name" value="SPOVT_ABRB"/>
    <property type="match status" value="1"/>
</dbReference>
<dbReference type="Pfam" id="PF04014">
    <property type="entry name" value="MazE_antitoxin"/>
    <property type="match status" value="1"/>
</dbReference>
<keyword evidence="1" id="KW-0238">DNA-binding</keyword>
<accession>K4LR28</accession>
<evidence type="ECO:0000256" key="1">
    <source>
        <dbReference type="PROSITE-ProRule" id="PRU01076"/>
    </source>
</evidence>
<evidence type="ECO:0000259" key="2">
    <source>
        <dbReference type="PROSITE" id="PS51740"/>
    </source>
</evidence>
<dbReference type="Proteomes" id="UP000000467">
    <property type="component" value="Chromosome"/>
</dbReference>
<gene>
    <name evidence="3" type="ordered locus">Tph_c03070</name>
</gene>
<name>K4LR28_THEPS</name>
<dbReference type="SMART" id="SM00966">
    <property type="entry name" value="SpoVT_AbrB"/>
    <property type="match status" value="1"/>
</dbReference>
<evidence type="ECO:0000313" key="4">
    <source>
        <dbReference type="Proteomes" id="UP000000467"/>
    </source>
</evidence>
<feature type="domain" description="SpoVT-AbrB" evidence="2">
    <location>
        <begin position="1"/>
        <end position="46"/>
    </location>
</feature>
<dbReference type="HOGENOM" id="CLU_158484_2_1_9"/>
<sequence length="85" mass="9039">MPIAKVSSKGQVTIPAEIRKFLGVTPGSRLRFVIRGDVVQIEKDGKGIAALKGSLQVDGEQDFLKARHHAMGEVAGEIAKEGQGD</sequence>
<dbReference type="OrthoDB" id="9811597at2"/>
<dbReference type="Gene3D" id="2.10.260.10">
    <property type="match status" value="1"/>
</dbReference>